<gene>
    <name evidence="2" type="ORF">RJ639_044255</name>
</gene>
<evidence type="ECO:0000313" key="3">
    <source>
        <dbReference type="Proteomes" id="UP001188597"/>
    </source>
</evidence>
<keyword evidence="1" id="KW-0472">Membrane</keyword>
<name>A0AA88WC41_9ASTE</name>
<keyword evidence="1" id="KW-0812">Transmembrane</keyword>
<sequence>QPPQSWGQHHFHQLKEPHHPWERLLHRQHPDTLKLLHLIFKLISFSKLIAVEPRNGLINSIFNLLLISCAQISTNLLILYRVPHVIGIILQSILGLHLLLVLLVLCLPALVVDAIGINIEADSDLRHTPGGWWDARELEFTQQIVVSGPCSLTLINLDQNTGLVIRWRDIQQQEVLHLLIPFTTQNCSLNSRTISNSLIRVDTLAKFLPIKEVLQQLLYLGNSGGATNKNNIVDRALVHLGIPQTLLHRFHTLPEQVHVKFLKSGPGYSCIEVDPLKQRINLNGGLSSGGERPLCPLTRCPQPPQGSRITTDILLVLPLELLNEMVHHSVIKILTSKMGISSCRFNLKNTLFNGKQGDIKSAATKIKDEHIFLTNARSLLVKTVGNCSGSWLIDNTHDIQSGNYTGILGSLALGIIEVCRNSDNCILNR</sequence>
<evidence type="ECO:0000256" key="1">
    <source>
        <dbReference type="SAM" id="Phobius"/>
    </source>
</evidence>
<comment type="caution">
    <text evidence="2">The sequence shown here is derived from an EMBL/GenBank/DDBJ whole genome shotgun (WGS) entry which is preliminary data.</text>
</comment>
<protein>
    <submittedName>
        <fullName evidence="2">Uncharacterized protein</fullName>
    </submittedName>
</protein>
<dbReference type="InterPro" id="IPR019651">
    <property type="entry name" value="Glutamate_DH_NAD-spec"/>
</dbReference>
<feature type="transmembrane region" description="Helical" evidence="1">
    <location>
        <begin position="57"/>
        <end position="78"/>
    </location>
</feature>
<dbReference type="Pfam" id="PF10712">
    <property type="entry name" value="NAD-GH"/>
    <property type="match status" value="2"/>
</dbReference>
<evidence type="ECO:0000313" key="2">
    <source>
        <dbReference type="EMBL" id="KAK3023284.1"/>
    </source>
</evidence>
<proteinExistence type="predicted"/>
<feature type="transmembrane region" description="Helical" evidence="1">
    <location>
        <begin position="85"/>
        <end position="111"/>
    </location>
</feature>
<dbReference type="Proteomes" id="UP001188597">
    <property type="component" value="Unassembled WGS sequence"/>
</dbReference>
<keyword evidence="1" id="KW-1133">Transmembrane helix</keyword>
<feature type="non-terminal residue" evidence="2">
    <location>
        <position position="429"/>
    </location>
</feature>
<organism evidence="2 3">
    <name type="scientific">Escallonia herrerae</name>
    <dbReference type="NCBI Taxonomy" id="1293975"/>
    <lineage>
        <taxon>Eukaryota</taxon>
        <taxon>Viridiplantae</taxon>
        <taxon>Streptophyta</taxon>
        <taxon>Embryophyta</taxon>
        <taxon>Tracheophyta</taxon>
        <taxon>Spermatophyta</taxon>
        <taxon>Magnoliopsida</taxon>
        <taxon>eudicotyledons</taxon>
        <taxon>Gunneridae</taxon>
        <taxon>Pentapetalae</taxon>
        <taxon>asterids</taxon>
        <taxon>campanulids</taxon>
        <taxon>Escalloniales</taxon>
        <taxon>Escalloniaceae</taxon>
        <taxon>Escallonia</taxon>
    </lineage>
</organism>
<dbReference type="AlphaFoldDB" id="A0AA88WC41"/>
<dbReference type="EMBL" id="JAVXUP010000665">
    <property type="protein sequence ID" value="KAK3023284.1"/>
    <property type="molecule type" value="Genomic_DNA"/>
</dbReference>
<keyword evidence="3" id="KW-1185">Reference proteome</keyword>
<reference evidence="2" key="1">
    <citation type="submission" date="2022-12" db="EMBL/GenBank/DDBJ databases">
        <title>Draft genome assemblies for two species of Escallonia (Escalloniales).</title>
        <authorList>
            <person name="Chanderbali A."/>
            <person name="Dervinis C."/>
            <person name="Anghel I."/>
            <person name="Soltis D."/>
            <person name="Soltis P."/>
            <person name="Zapata F."/>
        </authorList>
    </citation>
    <scope>NUCLEOTIDE SEQUENCE</scope>
    <source>
        <strain evidence="2">UCBG64.0493</strain>
        <tissue evidence="2">Leaf</tissue>
    </source>
</reference>
<accession>A0AA88WC41</accession>